<evidence type="ECO:0000313" key="1">
    <source>
        <dbReference type="EMBL" id="PQQ01275.1"/>
    </source>
</evidence>
<dbReference type="PANTHER" id="PTHR33320:SF34">
    <property type="entry name" value="ZINC-RIBBON 15 DOMAIN-CONTAINING PROTEIN"/>
    <property type="match status" value="1"/>
</dbReference>
<gene>
    <name evidence="1" type="ORF">Pyn_22710</name>
</gene>
<organism evidence="1 2">
    <name type="scientific">Prunus yedoensis var. nudiflora</name>
    <dbReference type="NCBI Taxonomy" id="2094558"/>
    <lineage>
        <taxon>Eukaryota</taxon>
        <taxon>Viridiplantae</taxon>
        <taxon>Streptophyta</taxon>
        <taxon>Embryophyta</taxon>
        <taxon>Tracheophyta</taxon>
        <taxon>Spermatophyta</taxon>
        <taxon>Magnoliopsida</taxon>
        <taxon>eudicotyledons</taxon>
        <taxon>Gunneridae</taxon>
        <taxon>Pentapetalae</taxon>
        <taxon>rosids</taxon>
        <taxon>fabids</taxon>
        <taxon>Rosales</taxon>
        <taxon>Rosaceae</taxon>
        <taxon>Amygdaloideae</taxon>
        <taxon>Amygdaleae</taxon>
        <taxon>Prunus</taxon>
    </lineage>
</organism>
<dbReference type="Proteomes" id="UP000250321">
    <property type="component" value="Unassembled WGS sequence"/>
</dbReference>
<dbReference type="OrthoDB" id="610577at2759"/>
<evidence type="ECO:0000313" key="2">
    <source>
        <dbReference type="Proteomes" id="UP000250321"/>
    </source>
</evidence>
<reference evidence="1 2" key="1">
    <citation type="submission" date="2018-02" db="EMBL/GenBank/DDBJ databases">
        <title>Draft genome of wild Prunus yedoensis var. nudiflora.</title>
        <authorList>
            <person name="Baek S."/>
            <person name="Kim J.-H."/>
            <person name="Choi K."/>
            <person name="Kim G.-B."/>
            <person name="Cho A."/>
            <person name="Jang H."/>
            <person name="Shin C.-H."/>
            <person name="Yu H.-J."/>
            <person name="Mun J.-H."/>
        </authorList>
    </citation>
    <scope>NUCLEOTIDE SEQUENCE [LARGE SCALE GENOMIC DNA]</scope>
    <source>
        <strain evidence="2">cv. Jeju island</strain>
        <tissue evidence="1">Leaf</tissue>
    </source>
</reference>
<evidence type="ECO:0008006" key="3">
    <source>
        <dbReference type="Google" id="ProtNLM"/>
    </source>
</evidence>
<name>A0A314Y0F8_PRUYE</name>
<dbReference type="AlphaFoldDB" id="A0A314Y0F8"/>
<proteinExistence type="predicted"/>
<keyword evidence="2" id="KW-1185">Reference proteome</keyword>
<sequence length="77" mass="8698">MHAKALRGKQRLVQLMFDLREKVVGKRGAAAACPYCGGPVLAWDFDAHLLFCFISISHKSKRKFYCTICDRRLVPAS</sequence>
<dbReference type="EMBL" id="PJQY01001586">
    <property type="protein sequence ID" value="PQQ01275.1"/>
    <property type="molecule type" value="Genomic_DNA"/>
</dbReference>
<protein>
    <recommendedName>
        <fullName evidence="3">Methionyl-tRNA synthetase</fullName>
    </recommendedName>
</protein>
<dbReference type="PANTHER" id="PTHR33320">
    <property type="entry name" value="METHIONYL-TRNA SYNTHETASE"/>
    <property type="match status" value="1"/>
</dbReference>
<accession>A0A314Y0F8</accession>
<comment type="caution">
    <text evidence="1">The sequence shown here is derived from an EMBL/GenBank/DDBJ whole genome shotgun (WGS) entry which is preliminary data.</text>
</comment>